<dbReference type="AlphaFoldDB" id="A0A6P1YPD3"/>
<dbReference type="EMBL" id="CP048630">
    <property type="protein sequence ID" value="QIB34591.1"/>
    <property type="molecule type" value="Genomic_DNA"/>
</dbReference>
<protein>
    <submittedName>
        <fullName evidence="7">D-cysteine desulfhydrase family protein</fullName>
    </submittedName>
</protein>
<dbReference type="InterPro" id="IPR001926">
    <property type="entry name" value="TrpB-like_PALP"/>
</dbReference>
<keyword evidence="3 5" id="KW-0663">Pyridoxal phosphate</keyword>
<evidence type="ECO:0000313" key="7">
    <source>
        <dbReference type="EMBL" id="QIB34591.1"/>
    </source>
</evidence>
<feature type="domain" description="Tryptophan synthase beta chain-like PALP" evidence="6">
    <location>
        <begin position="17"/>
        <end position="320"/>
    </location>
</feature>
<proteinExistence type="inferred from homology"/>
<dbReference type="NCBIfam" id="TIGR01275">
    <property type="entry name" value="ACC_deam_rel"/>
    <property type="match status" value="1"/>
</dbReference>
<name>A0A6P1YPD3_9HYPH</name>
<dbReference type="Proteomes" id="UP000464751">
    <property type="component" value="Chromosome"/>
</dbReference>
<reference evidence="7 8" key="1">
    <citation type="submission" date="2020-02" db="EMBL/GenBank/DDBJ databases">
        <authorList>
            <person name="Li G."/>
        </authorList>
    </citation>
    <scope>NUCLEOTIDE SEQUENCE [LARGE SCALE GENOMIC DNA]</scope>
    <source>
        <strain evidence="7 8">DSM 102029</strain>
    </source>
</reference>
<dbReference type="RefSeq" id="WP_163075734.1">
    <property type="nucleotide sequence ID" value="NZ_CP048630.1"/>
</dbReference>
<evidence type="ECO:0000259" key="6">
    <source>
        <dbReference type="Pfam" id="PF00291"/>
    </source>
</evidence>
<evidence type="ECO:0000256" key="2">
    <source>
        <dbReference type="ARBA" id="ARBA00008639"/>
    </source>
</evidence>
<dbReference type="Gene3D" id="3.40.50.1100">
    <property type="match status" value="2"/>
</dbReference>
<evidence type="ECO:0000256" key="3">
    <source>
        <dbReference type="ARBA" id="ARBA00022898"/>
    </source>
</evidence>
<dbReference type="PANTHER" id="PTHR43780:SF2">
    <property type="entry name" value="1-AMINOCYCLOPROPANE-1-CARBOXYLATE DEAMINASE-RELATED"/>
    <property type="match status" value="1"/>
</dbReference>
<feature type="modified residue" description="N6-(pyridoxal phosphate)lysine" evidence="5">
    <location>
        <position position="53"/>
    </location>
</feature>
<gene>
    <name evidence="7" type="ORF">G3A50_13350</name>
</gene>
<comment type="cofactor">
    <cofactor evidence="1">
        <name>pyridoxal 5'-phosphate</name>
        <dbReference type="ChEBI" id="CHEBI:597326"/>
    </cofactor>
</comment>
<dbReference type="PIRSF" id="PIRSF006278">
    <property type="entry name" value="ACCD_DCysDesulf"/>
    <property type="match status" value="1"/>
</dbReference>
<keyword evidence="8" id="KW-1185">Reference proteome</keyword>
<sequence>MSRLASTVVPGKTPLAFLPTPLEPLPRLSAHLGGAEIWVKRDDCTGLGGGGNKTRKLEYLMATAIAAGADTVITAGALQSNHARQTAAAAARLGLRCILVLAAAVPGRGDCYDTNGNMLLDRLFGAEMRLFPAGTDLDAEMAKTGADLSASGARPYLIPIGGSNGIGALAYAAAMEELDRQCREHAFAFDHIVTATGSGGTQAGMIVGAKLAGMAAPIHGISVSASSADMQAKLEAIAEQTLELLPHARGTSPILVDDAFVGAGYGQPTDAMWEALSTCARLEGLLLDPVYTGKAMAGLFAYIRSGRIGPQQRVLFWHTGGAQGLFGYEDYLTPKA</sequence>
<dbReference type="SUPFAM" id="SSF53686">
    <property type="entry name" value="Tryptophan synthase beta subunit-like PLP-dependent enzymes"/>
    <property type="match status" value="1"/>
</dbReference>
<feature type="active site" description="Nucleophile" evidence="4">
    <location>
        <position position="80"/>
    </location>
</feature>
<dbReference type="PANTHER" id="PTHR43780">
    <property type="entry name" value="1-AMINOCYCLOPROPANE-1-CARBOXYLATE DEAMINASE-RELATED"/>
    <property type="match status" value="1"/>
</dbReference>
<organism evidence="7 8">
    <name type="scientific">Ancylobacter pratisalsi</name>
    <dbReference type="NCBI Taxonomy" id="1745854"/>
    <lineage>
        <taxon>Bacteria</taxon>
        <taxon>Pseudomonadati</taxon>
        <taxon>Pseudomonadota</taxon>
        <taxon>Alphaproteobacteria</taxon>
        <taxon>Hyphomicrobiales</taxon>
        <taxon>Xanthobacteraceae</taxon>
        <taxon>Ancylobacter</taxon>
    </lineage>
</organism>
<evidence type="ECO:0000256" key="4">
    <source>
        <dbReference type="PIRSR" id="PIRSR006278-1"/>
    </source>
</evidence>
<dbReference type="Pfam" id="PF00291">
    <property type="entry name" value="PALP"/>
    <property type="match status" value="1"/>
</dbReference>
<dbReference type="InterPro" id="IPR027278">
    <property type="entry name" value="ACCD_DCysDesulf"/>
</dbReference>
<dbReference type="GO" id="GO:0019148">
    <property type="term" value="F:D-cysteine desulfhydrase activity"/>
    <property type="evidence" value="ECO:0007669"/>
    <property type="project" value="TreeGrafter"/>
</dbReference>
<evidence type="ECO:0000313" key="8">
    <source>
        <dbReference type="Proteomes" id="UP000464751"/>
    </source>
</evidence>
<dbReference type="InterPro" id="IPR036052">
    <property type="entry name" value="TrpB-like_PALP_sf"/>
</dbReference>
<comment type="similarity">
    <text evidence="2">Belongs to the ACC deaminase/D-cysteine desulfhydrase family.</text>
</comment>
<accession>A0A6P1YPD3</accession>
<dbReference type="InterPro" id="IPR005966">
    <property type="entry name" value="D-Cys_desShydrase"/>
</dbReference>
<dbReference type="KEGG" id="apra:G3A50_13350"/>
<evidence type="ECO:0000256" key="1">
    <source>
        <dbReference type="ARBA" id="ARBA00001933"/>
    </source>
</evidence>
<evidence type="ECO:0000256" key="5">
    <source>
        <dbReference type="PIRSR" id="PIRSR006278-2"/>
    </source>
</evidence>